<dbReference type="AlphaFoldDB" id="A0AAN6B9Q0"/>
<gene>
    <name evidence="3" type="ORF">NXX45_00345</name>
</gene>
<dbReference type="InterPro" id="IPR001296">
    <property type="entry name" value="Glyco_trans_1"/>
</dbReference>
<feature type="domain" description="Glycosyltransferase subfamily 4-like N-terminal" evidence="2">
    <location>
        <begin position="16"/>
        <end position="193"/>
    </location>
</feature>
<dbReference type="CDD" id="cd03794">
    <property type="entry name" value="GT4_WbuB-like"/>
    <property type="match status" value="1"/>
</dbReference>
<feature type="domain" description="Glycosyl transferase family 1" evidence="1">
    <location>
        <begin position="220"/>
        <end position="376"/>
    </location>
</feature>
<evidence type="ECO:0000313" key="3">
    <source>
        <dbReference type="EMBL" id="UVR56566.1"/>
    </source>
</evidence>
<dbReference type="PANTHER" id="PTHR45947:SF3">
    <property type="entry name" value="SULFOQUINOVOSYL TRANSFERASE SQD2"/>
    <property type="match status" value="1"/>
</dbReference>
<protein>
    <submittedName>
        <fullName evidence="3">Glycosyltransferase family 4 protein</fullName>
    </submittedName>
</protein>
<dbReference type="Proteomes" id="UP001060330">
    <property type="component" value="Chromosome"/>
</dbReference>
<dbReference type="InterPro" id="IPR050194">
    <property type="entry name" value="Glycosyltransferase_grp1"/>
</dbReference>
<accession>A0AAN6B9Q0</accession>
<proteinExistence type="predicted"/>
<evidence type="ECO:0000313" key="4">
    <source>
        <dbReference type="Proteomes" id="UP001060330"/>
    </source>
</evidence>
<dbReference type="RefSeq" id="WP_005817588.1">
    <property type="nucleotide sequence ID" value="NZ_CABKOU010000001.1"/>
</dbReference>
<organism evidence="3 4">
    <name type="scientific">Bacteroides fragilis</name>
    <dbReference type="NCBI Taxonomy" id="817"/>
    <lineage>
        <taxon>Bacteria</taxon>
        <taxon>Pseudomonadati</taxon>
        <taxon>Bacteroidota</taxon>
        <taxon>Bacteroidia</taxon>
        <taxon>Bacteroidales</taxon>
        <taxon>Bacteroidaceae</taxon>
        <taxon>Bacteroides</taxon>
    </lineage>
</organism>
<dbReference type="InterPro" id="IPR028098">
    <property type="entry name" value="Glyco_trans_4-like_N"/>
</dbReference>
<dbReference type="Gene3D" id="3.40.50.2000">
    <property type="entry name" value="Glycogen Phosphorylase B"/>
    <property type="match status" value="2"/>
</dbReference>
<dbReference type="SUPFAM" id="SSF53756">
    <property type="entry name" value="UDP-Glycosyltransferase/glycogen phosphorylase"/>
    <property type="match status" value="1"/>
</dbReference>
<reference evidence="3" key="1">
    <citation type="submission" date="2022-08" db="EMBL/GenBank/DDBJ databases">
        <title>Genome Sequencing of Bacteroides fragilis Group Isolates with Nanopore Technology.</title>
        <authorList>
            <person name="Tisza M.J."/>
            <person name="Smith D."/>
            <person name="Dekker J.P."/>
        </authorList>
    </citation>
    <scope>NUCLEOTIDE SEQUENCE</scope>
    <source>
        <strain evidence="3">BFG-70</strain>
    </source>
</reference>
<dbReference type="EMBL" id="CP103216">
    <property type="protein sequence ID" value="UVR56566.1"/>
    <property type="molecule type" value="Genomic_DNA"/>
</dbReference>
<dbReference type="GO" id="GO:0016758">
    <property type="term" value="F:hexosyltransferase activity"/>
    <property type="evidence" value="ECO:0007669"/>
    <property type="project" value="TreeGrafter"/>
</dbReference>
<evidence type="ECO:0000259" key="2">
    <source>
        <dbReference type="Pfam" id="PF13579"/>
    </source>
</evidence>
<name>A0AAN6B9Q0_BACFG</name>
<dbReference type="Pfam" id="PF00534">
    <property type="entry name" value="Glycos_transf_1"/>
    <property type="match status" value="1"/>
</dbReference>
<evidence type="ECO:0000259" key="1">
    <source>
        <dbReference type="Pfam" id="PF00534"/>
    </source>
</evidence>
<dbReference type="PANTHER" id="PTHR45947">
    <property type="entry name" value="SULFOQUINOVOSYL TRANSFERASE SQD2"/>
    <property type="match status" value="1"/>
</dbReference>
<dbReference type="Pfam" id="PF13579">
    <property type="entry name" value="Glyco_trans_4_4"/>
    <property type="match status" value="1"/>
</dbReference>
<sequence length="396" mass="45041">MKIAILTQYYKPEMGAPQNRLYEMAVGLKKFGADITVITGMPNYPTGKIFKEYSGKWFCKENLDGIDIFRFWLFASNVKRVLPRVLSMLSFSFSVLFSLKYVRKKRFDFIIVESPPLTLGLSGYFLSKVCKSKMIMNISDLWPLSARELGVLTDGVIYCMLEKLEYFLYKKSVACMGQSQEIVSYISQHGASRTYLFRNGVTPERFQNIPNKKRTNGNLIIVYAGLLGVAQGILEICQKIDFKSLGTEFHIYGAGGEQHLIEEFLLTNSERGISFHGRVSRDEIPSLLKQADVTLIPLVKNIFGAVPSKIYESMAAGVPILFAGEGEGQRIIEENCLGWVSRSRDYEKLIENIKLIRSNDIDMLQKRENCKNAAENLFNRPKQIKALFQYLSQLNT</sequence>